<dbReference type="Proteomes" id="UP000186176">
    <property type="component" value="Unassembled WGS sequence"/>
</dbReference>
<name>A0A1J4MJF6_9CRYT</name>
<gene>
    <name evidence="1" type="ORF">cubi_01205</name>
</gene>
<sequence length="515" mass="59375">MYGNYGVLEFNEYADRVTAYLYVDRDLSTQLSSYMEAANKLNCKNQCLETSIIFNNGNLWLVVRWVTEKKKSNLDSEGFVEEVFIEENSESNLEKPLCSDLKIVLKLPNRLQVKDVLSVSYYHENIVGMISKELKSNIQEITSTLFSRVVLSLKSKLSLLTISTLVTDLNWDQSGELPVIEEDESICLDFETSLLNRLATKNHETHEKLTNKLNLYCKRCNNLISGYSENWITAPLPTEMLIHGSEMLTCDNCCPLLSTESGNSSHCDFGARPNWICLGQYHISVNLSNACLDHLIIRHESGLEKTVETFFINDINNVYYYSQKAFHSIFCKYCGANLGWKNDKDNYLNFWKSKILLNVVSEERVVLSLFANYPIISLVIHYIEKYLKQYSKLYIIESNKREDGKNCKDNINKNKGLISLYIVKKNVIKLKTPLFIGKSYNEIESQTSFSSKRPVLYSSIKISYDLYTDGVIKNDEHQIHLEEEQFCYLVRIVQKNNMFNKNSYFGIPILSSDLV</sequence>
<dbReference type="GeneID" id="39977996"/>
<organism evidence="1 2">
    <name type="scientific">Cryptosporidium ubiquitum</name>
    <dbReference type="NCBI Taxonomy" id="857276"/>
    <lineage>
        <taxon>Eukaryota</taxon>
        <taxon>Sar</taxon>
        <taxon>Alveolata</taxon>
        <taxon>Apicomplexa</taxon>
        <taxon>Conoidasida</taxon>
        <taxon>Coccidia</taxon>
        <taxon>Eucoccidiorida</taxon>
        <taxon>Eimeriorina</taxon>
        <taxon>Cryptosporidiidae</taxon>
        <taxon>Cryptosporidium</taxon>
    </lineage>
</organism>
<dbReference type="RefSeq" id="XP_028875554.1">
    <property type="nucleotide sequence ID" value="XM_029018217.1"/>
</dbReference>
<dbReference type="AlphaFoldDB" id="A0A1J4MJF6"/>
<comment type="caution">
    <text evidence="1">The sequence shown here is derived from an EMBL/GenBank/DDBJ whole genome shotgun (WGS) entry which is preliminary data.</text>
</comment>
<dbReference type="OrthoDB" id="344131at2759"/>
<dbReference type="EMBL" id="LRBP01000012">
    <property type="protein sequence ID" value="OII74361.1"/>
    <property type="molecule type" value="Genomic_DNA"/>
</dbReference>
<evidence type="ECO:0000313" key="1">
    <source>
        <dbReference type="EMBL" id="OII74361.1"/>
    </source>
</evidence>
<dbReference type="VEuPathDB" id="CryptoDB:cubi_01205"/>
<protein>
    <submittedName>
        <fullName evidence="1">Uncharacterized protein</fullName>
    </submittedName>
</protein>
<evidence type="ECO:0000313" key="2">
    <source>
        <dbReference type="Proteomes" id="UP000186176"/>
    </source>
</evidence>
<proteinExistence type="predicted"/>
<accession>A0A1J4MJF6</accession>
<reference evidence="1 2" key="1">
    <citation type="submission" date="2016-10" db="EMBL/GenBank/DDBJ databases">
        <title>Reductive evolution of mitochondrial metabolism and differential evolution of invasion-related proteins in Cryptosporidium.</title>
        <authorList>
            <person name="Liu S."/>
            <person name="Roellig D.M."/>
            <person name="Guo Y."/>
            <person name="Li N."/>
            <person name="Frace M.A."/>
            <person name="Tang K."/>
            <person name="Zhang L."/>
            <person name="Feng Y."/>
            <person name="Xiao L."/>
        </authorList>
    </citation>
    <scope>NUCLEOTIDE SEQUENCE [LARGE SCALE GENOMIC DNA]</scope>
    <source>
        <strain evidence="1">39726</strain>
    </source>
</reference>
<keyword evidence="2" id="KW-1185">Reference proteome</keyword>